<comment type="similarity">
    <text evidence="7">Belongs to the binding-protein-dependent transport system permease family.</text>
</comment>
<keyword evidence="2 7" id="KW-0813">Transport</keyword>
<dbReference type="RefSeq" id="WP_093728776.1">
    <property type="nucleotide sequence ID" value="NZ_FMZB01000018.1"/>
</dbReference>
<keyword evidence="10" id="KW-1185">Reference proteome</keyword>
<evidence type="ECO:0000256" key="4">
    <source>
        <dbReference type="ARBA" id="ARBA00022692"/>
    </source>
</evidence>
<evidence type="ECO:0000256" key="6">
    <source>
        <dbReference type="ARBA" id="ARBA00023136"/>
    </source>
</evidence>
<evidence type="ECO:0000256" key="1">
    <source>
        <dbReference type="ARBA" id="ARBA00004651"/>
    </source>
</evidence>
<dbReference type="InterPro" id="IPR035906">
    <property type="entry name" value="MetI-like_sf"/>
</dbReference>
<feature type="transmembrane region" description="Helical" evidence="7">
    <location>
        <begin position="78"/>
        <end position="98"/>
    </location>
</feature>
<keyword evidence="5 7" id="KW-1133">Transmembrane helix</keyword>
<feature type="transmembrane region" description="Helical" evidence="7">
    <location>
        <begin position="110"/>
        <end position="132"/>
    </location>
</feature>
<comment type="subcellular location">
    <subcellularLocation>
        <location evidence="1 7">Cell membrane</location>
        <topology evidence="1 7">Multi-pass membrane protein</topology>
    </subcellularLocation>
</comment>
<organism evidence="9 10">
    <name type="scientific">Terribacillus halophilus</name>
    <dbReference type="NCBI Taxonomy" id="361279"/>
    <lineage>
        <taxon>Bacteria</taxon>
        <taxon>Bacillati</taxon>
        <taxon>Bacillota</taxon>
        <taxon>Bacilli</taxon>
        <taxon>Bacillales</taxon>
        <taxon>Bacillaceae</taxon>
        <taxon>Terribacillus</taxon>
    </lineage>
</organism>
<proteinExistence type="inferred from homology"/>
<dbReference type="InterPro" id="IPR000515">
    <property type="entry name" value="MetI-like"/>
</dbReference>
<dbReference type="OrthoDB" id="9810086at2"/>
<dbReference type="Proteomes" id="UP000198666">
    <property type="component" value="Unassembled WGS sequence"/>
</dbReference>
<dbReference type="AlphaFoldDB" id="A0A1G6WUT7"/>
<feature type="transmembrane region" description="Helical" evidence="7">
    <location>
        <begin position="245"/>
        <end position="266"/>
    </location>
</feature>
<accession>A0A1G6WUT7</accession>
<dbReference type="GO" id="GO:0055085">
    <property type="term" value="P:transmembrane transport"/>
    <property type="evidence" value="ECO:0007669"/>
    <property type="project" value="InterPro"/>
</dbReference>
<keyword evidence="9" id="KW-0762">Sugar transport</keyword>
<evidence type="ECO:0000313" key="10">
    <source>
        <dbReference type="Proteomes" id="UP000198666"/>
    </source>
</evidence>
<keyword evidence="6 7" id="KW-0472">Membrane</keyword>
<evidence type="ECO:0000256" key="3">
    <source>
        <dbReference type="ARBA" id="ARBA00022475"/>
    </source>
</evidence>
<reference evidence="10" key="1">
    <citation type="submission" date="2016-10" db="EMBL/GenBank/DDBJ databases">
        <authorList>
            <person name="Varghese N."/>
            <person name="Submissions S."/>
        </authorList>
    </citation>
    <scope>NUCLEOTIDE SEQUENCE [LARGE SCALE GENOMIC DNA]</scope>
    <source>
        <strain evidence="10">DSM 21620</strain>
    </source>
</reference>
<gene>
    <name evidence="9" type="ORF">SAMN05421663_11816</name>
</gene>
<name>A0A1G6WUT7_9BACI</name>
<evidence type="ECO:0000256" key="2">
    <source>
        <dbReference type="ARBA" id="ARBA00022448"/>
    </source>
</evidence>
<dbReference type="InterPro" id="IPR050901">
    <property type="entry name" value="BP-dep_ABC_trans_perm"/>
</dbReference>
<dbReference type="PANTHER" id="PTHR32243:SF18">
    <property type="entry name" value="INNER MEMBRANE ABC TRANSPORTER PERMEASE PROTEIN YCJP"/>
    <property type="match status" value="1"/>
</dbReference>
<dbReference type="SUPFAM" id="SSF161098">
    <property type="entry name" value="MetI-like"/>
    <property type="match status" value="1"/>
</dbReference>
<sequence>MVESKRSKLVQKLLTYVVLVAFSLFCLFPFLWMVITALKPTDEVRSTRPSFFIENPTFDNFLHVFWNTGFLTYFKNSLFVGVAATALSLLISVLSAYALSRFMRFRGVKLVSVTMILSQMVPPVLLLIPLYIIMMQLGFLNTHISLLVAYTTFTIPLCTFMLTSFFSSIPIELEEAAEMDGCSKIGLICRVILPISIPGLVSTSLFAFVNAWNEFMFGYVFINDDSLRTLTPGLSLFKGLYTTDWGSIMSASVMSVLPVVILFLYLQKYLVEGVTAGAVKG</sequence>
<feature type="transmembrane region" description="Helical" evidence="7">
    <location>
        <begin position="13"/>
        <end position="35"/>
    </location>
</feature>
<keyword evidence="4 7" id="KW-0812">Transmembrane</keyword>
<keyword evidence="3" id="KW-1003">Cell membrane</keyword>
<dbReference type="PANTHER" id="PTHR32243">
    <property type="entry name" value="MALTOSE TRANSPORT SYSTEM PERMEASE-RELATED"/>
    <property type="match status" value="1"/>
</dbReference>
<dbReference type="Pfam" id="PF00528">
    <property type="entry name" value="BPD_transp_1"/>
    <property type="match status" value="1"/>
</dbReference>
<dbReference type="EMBL" id="FMZB01000018">
    <property type="protein sequence ID" value="SDD69403.1"/>
    <property type="molecule type" value="Genomic_DNA"/>
</dbReference>
<evidence type="ECO:0000259" key="8">
    <source>
        <dbReference type="PROSITE" id="PS50928"/>
    </source>
</evidence>
<dbReference type="PROSITE" id="PS50928">
    <property type="entry name" value="ABC_TM1"/>
    <property type="match status" value="1"/>
</dbReference>
<dbReference type="Gene3D" id="1.10.3720.10">
    <property type="entry name" value="MetI-like"/>
    <property type="match status" value="1"/>
</dbReference>
<evidence type="ECO:0000313" key="9">
    <source>
        <dbReference type="EMBL" id="SDD69403.1"/>
    </source>
</evidence>
<dbReference type="GO" id="GO:0005886">
    <property type="term" value="C:plasma membrane"/>
    <property type="evidence" value="ECO:0007669"/>
    <property type="project" value="UniProtKB-SubCell"/>
</dbReference>
<dbReference type="CDD" id="cd06261">
    <property type="entry name" value="TM_PBP2"/>
    <property type="match status" value="1"/>
</dbReference>
<evidence type="ECO:0000256" key="7">
    <source>
        <dbReference type="RuleBase" id="RU363032"/>
    </source>
</evidence>
<feature type="domain" description="ABC transmembrane type-1" evidence="8">
    <location>
        <begin position="74"/>
        <end position="266"/>
    </location>
</feature>
<feature type="transmembrane region" description="Helical" evidence="7">
    <location>
        <begin position="187"/>
        <end position="209"/>
    </location>
</feature>
<protein>
    <submittedName>
        <fullName evidence="9">Multiple sugar transport system permease protein/raffinose/stachyose/melibiose transport system permease protein</fullName>
    </submittedName>
</protein>
<feature type="transmembrane region" description="Helical" evidence="7">
    <location>
        <begin position="144"/>
        <end position="166"/>
    </location>
</feature>
<dbReference type="STRING" id="361279.SAMN05421663_11816"/>
<evidence type="ECO:0000256" key="5">
    <source>
        <dbReference type="ARBA" id="ARBA00022989"/>
    </source>
</evidence>